<comment type="similarity">
    <text evidence="1">Belongs to the peptidase U62 family.</text>
</comment>
<dbReference type="FunFam" id="3.30.2290.10:FF:000003">
    <property type="entry name" value="Zinc-dependent protease, TldD/PmbA family"/>
    <property type="match status" value="1"/>
</dbReference>
<feature type="domain" description="Metalloprotease TldD/E N-terminal" evidence="5">
    <location>
        <begin position="25"/>
        <end position="87"/>
    </location>
</feature>
<dbReference type="InterPro" id="IPR002510">
    <property type="entry name" value="Metalloprtase-TldD/E_N"/>
</dbReference>
<name>A0A7C4RWN1_9BACT</name>
<dbReference type="PANTHER" id="PTHR30624">
    <property type="entry name" value="UNCHARACTERIZED PROTEIN TLDD AND PMBA"/>
    <property type="match status" value="1"/>
</dbReference>
<evidence type="ECO:0000256" key="1">
    <source>
        <dbReference type="ARBA" id="ARBA00005836"/>
    </source>
</evidence>
<dbReference type="Gene3D" id="3.30.2290.10">
    <property type="entry name" value="PmbA/TldD superfamily"/>
    <property type="match status" value="1"/>
</dbReference>
<dbReference type="InterPro" id="IPR036059">
    <property type="entry name" value="TldD/PmbA_sf"/>
</dbReference>
<evidence type="ECO:0000256" key="4">
    <source>
        <dbReference type="ARBA" id="ARBA00023049"/>
    </source>
</evidence>
<evidence type="ECO:0000259" key="5">
    <source>
        <dbReference type="Pfam" id="PF01523"/>
    </source>
</evidence>
<evidence type="ECO:0000256" key="3">
    <source>
        <dbReference type="ARBA" id="ARBA00022801"/>
    </source>
</evidence>
<dbReference type="GO" id="GO:0005829">
    <property type="term" value="C:cytosol"/>
    <property type="evidence" value="ECO:0007669"/>
    <property type="project" value="TreeGrafter"/>
</dbReference>
<evidence type="ECO:0000259" key="6">
    <source>
        <dbReference type="Pfam" id="PF19289"/>
    </source>
</evidence>
<dbReference type="EMBL" id="DSZY01000028">
    <property type="protein sequence ID" value="HGU40717.1"/>
    <property type="molecule type" value="Genomic_DNA"/>
</dbReference>
<dbReference type="InterPro" id="IPR045569">
    <property type="entry name" value="Metalloprtase-TldD/E_C"/>
</dbReference>
<feature type="domain" description="Metalloprotease TldD/E central" evidence="7">
    <location>
        <begin position="115"/>
        <end position="222"/>
    </location>
</feature>
<dbReference type="Pfam" id="PF19290">
    <property type="entry name" value="PmbA_TldD_2nd"/>
    <property type="match status" value="1"/>
</dbReference>
<comment type="caution">
    <text evidence="8">The sequence shown here is derived from an EMBL/GenBank/DDBJ whole genome shotgun (WGS) entry which is preliminary data.</text>
</comment>
<dbReference type="Pfam" id="PF19289">
    <property type="entry name" value="PmbA_TldD_3rd"/>
    <property type="match status" value="1"/>
</dbReference>
<dbReference type="PANTHER" id="PTHR30624:SF4">
    <property type="entry name" value="METALLOPROTEASE TLDD"/>
    <property type="match status" value="1"/>
</dbReference>
<sequence length="465" mass="50635">MIEKFDKGLVEELLGTVLRYGGDFAEIFVEDRYSTEIELRNGNVEQARTGRMFGVGIRGFLRDKAIYAYTNDLSRENLLQVARRVGEALGEVKLKDFVLNFDVAELKNRHVALLKPEQVRKDVKVGYMKRTYEAAKKYSPTIVQVQVRYWDYDQKVLIANSEGVYVTDNRVRTRLMITAVAAKDGQMETGFYGPGAGMGPEFLERIDVEQAGARAARIAVRMVDAEPAPAGRMTVVISNEFGGVIFHEAVGHALEASSVARGMSVFAGKLGQQIAAPCVSAVDDATIPNGWGSANVDDEGTPTQRTLLIENGILKGYLIDKLGSRRMGMPSTGSGRRQDYTFAPTSRMSNTFILPGDYHPEEIIASVEYGLYAKTMGGGSVNPATGEFNFAVNEGYLIEGGRITKPVKGATLIGKGFEVIQNIEMVGNDVARGQGMCGSYSGTIPADVGQPTIKVRDILVGGRNK</sequence>
<dbReference type="InterPro" id="IPR051463">
    <property type="entry name" value="Peptidase_U62_metallo"/>
</dbReference>
<dbReference type="GO" id="GO:0008237">
    <property type="term" value="F:metallopeptidase activity"/>
    <property type="evidence" value="ECO:0007669"/>
    <property type="project" value="UniProtKB-KW"/>
</dbReference>
<dbReference type="GO" id="GO:0006508">
    <property type="term" value="P:proteolysis"/>
    <property type="evidence" value="ECO:0007669"/>
    <property type="project" value="UniProtKB-KW"/>
</dbReference>
<dbReference type="InterPro" id="IPR025502">
    <property type="entry name" value="TldD"/>
</dbReference>
<dbReference type="PIRSF" id="PIRSF004919">
    <property type="entry name" value="TldD"/>
    <property type="match status" value="1"/>
</dbReference>
<accession>A0A7C4RWN1</accession>
<protein>
    <submittedName>
        <fullName evidence="8">TldD/PmbA family protein</fullName>
    </submittedName>
</protein>
<dbReference type="InterPro" id="IPR035068">
    <property type="entry name" value="TldD/PmbA_N"/>
</dbReference>
<reference evidence="8" key="1">
    <citation type="journal article" date="2020" name="mSystems">
        <title>Genome- and Community-Level Interaction Insights into Carbon Utilization and Element Cycling Functions of Hydrothermarchaeota in Hydrothermal Sediment.</title>
        <authorList>
            <person name="Zhou Z."/>
            <person name="Liu Y."/>
            <person name="Xu W."/>
            <person name="Pan J."/>
            <person name="Luo Z.H."/>
            <person name="Li M."/>
        </authorList>
    </citation>
    <scope>NUCLEOTIDE SEQUENCE [LARGE SCALE GENOMIC DNA]</scope>
    <source>
        <strain evidence="8">SpSt-609</strain>
    </source>
</reference>
<gene>
    <name evidence="8" type="ORF">ENT77_05920</name>
</gene>
<keyword evidence="4" id="KW-0482">Metalloprotease</keyword>
<dbReference type="AlphaFoldDB" id="A0A7C4RWN1"/>
<evidence type="ECO:0000259" key="7">
    <source>
        <dbReference type="Pfam" id="PF19290"/>
    </source>
</evidence>
<evidence type="ECO:0000313" key="8">
    <source>
        <dbReference type="EMBL" id="HGU40717.1"/>
    </source>
</evidence>
<feature type="domain" description="Metalloprotease TldD/E C-terminal" evidence="6">
    <location>
        <begin position="231"/>
        <end position="462"/>
    </location>
</feature>
<keyword evidence="2" id="KW-0645">Protease</keyword>
<evidence type="ECO:0000256" key="2">
    <source>
        <dbReference type="ARBA" id="ARBA00022670"/>
    </source>
</evidence>
<dbReference type="InterPro" id="IPR045570">
    <property type="entry name" value="Metalloprtase-TldD/E_cen_dom"/>
</dbReference>
<proteinExistence type="inferred from homology"/>
<dbReference type="SUPFAM" id="SSF111283">
    <property type="entry name" value="Putative modulator of DNA gyrase, PmbA/TldD"/>
    <property type="match status" value="1"/>
</dbReference>
<organism evidence="8">
    <name type="scientific">Fervidobacterium thailandense</name>
    <dbReference type="NCBI Taxonomy" id="1008305"/>
    <lineage>
        <taxon>Bacteria</taxon>
        <taxon>Thermotogati</taxon>
        <taxon>Thermotogota</taxon>
        <taxon>Thermotogae</taxon>
        <taxon>Thermotogales</taxon>
        <taxon>Fervidobacteriaceae</taxon>
        <taxon>Fervidobacterium</taxon>
    </lineage>
</organism>
<dbReference type="Pfam" id="PF01523">
    <property type="entry name" value="PmbA_TldD_1st"/>
    <property type="match status" value="1"/>
</dbReference>
<keyword evidence="3" id="KW-0378">Hydrolase</keyword>